<dbReference type="FunFam" id="1.10.510.10:FF:000095">
    <property type="entry name" value="protein STRUBBELIG-RECEPTOR FAMILY 8"/>
    <property type="match status" value="1"/>
</dbReference>
<evidence type="ECO:0000256" key="5">
    <source>
        <dbReference type="ARBA" id="ARBA00022840"/>
    </source>
</evidence>
<evidence type="ECO:0000256" key="4">
    <source>
        <dbReference type="ARBA" id="ARBA00022777"/>
    </source>
</evidence>
<evidence type="ECO:0000256" key="3">
    <source>
        <dbReference type="ARBA" id="ARBA00022741"/>
    </source>
</evidence>
<comment type="caution">
    <text evidence="10">The sequence shown here is derived from an EMBL/GenBank/DDBJ whole genome shotgun (WGS) entry which is preliminary data.</text>
</comment>
<feature type="domain" description="Protein kinase" evidence="9">
    <location>
        <begin position="86"/>
        <end position="371"/>
    </location>
</feature>
<dbReference type="Gene3D" id="3.30.200.20">
    <property type="entry name" value="Phosphorylase Kinase, domain 1"/>
    <property type="match status" value="1"/>
</dbReference>
<evidence type="ECO:0000256" key="6">
    <source>
        <dbReference type="ARBA" id="ARBA00047899"/>
    </source>
</evidence>
<keyword evidence="2" id="KW-0808">Transferase</keyword>
<dbReference type="InterPro" id="IPR011009">
    <property type="entry name" value="Kinase-like_dom_sf"/>
</dbReference>
<feature type="binding site" evidence="8">
    <location>
        <position position="120"/>
    </location>
    <ligand>
        <name>ATP</name>
        <dbReference type="ChEBI" id="CHEBI:30616"/>
    </ligand>
</feature>
<dbReference type="InterPro" id="IPR017441">
    <property type="entry name" value="Protein_kinase_ATP_BS"/>
</dbReference>
<organism evidence="10 11">
    <name type="scientific">Platanthera zijinensis</name>
    <dbReference type="NCBI Taxonomy" id="2320716"/>
    <lineage>
        <taxon>Eukaryota</taxon>
        <taxon>Viridiplantae</taxon>
        <taxon>Streptophyta</taxon>
        <taxon>Embryophyta</taxon>
        <taxon>Tracheophyta</taxon>
        <taxon>Spermatophyta</taxon>
        <taxon>Magnoliopsida</taxon>
        <taxon>Liliopsida</taxon>
        <taxon>Asparagales</taxon>
        <taxon>Orchidaceae</taxon>
        <taxon>Orchidoideae</taxon>
        <taxon>Orchideae</taxon>
        <taxon>Orchidinae</taxon>
        <taxon>Platanthera</taxon>
    </lineage>
</organism>
<dbReference type="Proteomes" id="UP001418222">
    <property type="component" value="Unassembled WGS sequence"/>
</dbReference>
<comment type="catalytic activity">
    <reaction evidence="6">
        <text>L-threonyl-[protein] + ATP = O-phospho-L-threonyl-[protein] + ADP + H(+)</text>
        <dbReference type="Rhea" id="RHEA:46608"/>
        <dbReference type="Rhea" id="RHEA-COMP:11060"/>
        <dbReference type="Rhea" id="RHEA-COMP:11605"/>
        <dbReference type="ChEBI" id="CHEBI:15378"/>
        <dbReference type="ChEBI" id="CHEBI:30013"/>
        <dbReference type="ChEBI" id="CHEBI:30616"/>
        <dbReference type="ChEBI" id="CHEBI:61977"/>
        <dbReference type="ChEBI" id="CHEBI:456216"/>
        <dbReference type="EC" id="2.7.11.1"/>
    </reaction>
</comment>
<dbReference type="PROSITE" id="PS50011">
    <property type="entry name" value="PROTEIN_KINASE_DOM"/>
    <property type="match status" value="1"/>
</dbReference>
<dbReference type="EMBL" id="JBBWWQ010000012">
    <property type="protein sequence ID" value="KAK8934939.1"/>
    <property type="molecule type" value="Genomic_DNA"/>
</dbReference>
<evidence type="ECO:0000313" key="10">
    <source>
        <dbReference type="EMBL" id="KAK8934939.1"/>
    </source>
</evidence>
<keyword evidence="4 10" id="KW-0418">Kinase</keyword>
<dbReference type="GO" id="GO:0004674">
    <property type="term" value="F:protein serine/threonine kinase activity"/>
    <property type="evidence" value="ECO:0007669"/>
    <property type="project" value="UniProtKB-EC"/>
</dbReference>
<keyword evidence="11" id="KW-1185">Reference proteome</keyword>
<dbReference type="SUPFAM" id="SSF56112">
    <property type="entry name" value="Protein kinase-like (PK-like)"/>
    <property type="match status" value="1"/>
</dbReference>
<dbReference type="PROSITE" id="PS00107">
    <property type="entry name" value="PROTEIN_KINASE_ATP"/>
    <property type="match status" value="1"/>
</dbReference>
<dbReference type="EC" id="2.7.11.1" evidence="1"/>
<evidence type="ECO:0000256" key="2">
    <source>
        <dbReference type="ARBA" id="ARBA00022679"/>
    </source>
</evidence>
<dbReference type="AlphaFoldDB" id="A0AAP0G2Y9"/>
<evidence type="ECO:0000256" key="1">
    <source>
        <dbReference type="ARBA" id="ARBA00012513"/>
    </source>
</evidence>
<gene>
    <name evidence="10" type="ORF">KSP39_PZI014630</name>
</gene>
<keyword evidence="3 8" id="KW-0547">Nucleotide-binding</keyword>
<sequence>MKCFRFSNGEGKPEPLIIRKSESGPSIMKTSTDPDTNRSGSELTFINFSEASLKSAGRSSFPNLAQKRVELRRFTFEELKIATRNFSRALMLGEGGFGCVYRGRIEGQDDSQTSLEIAVKQLSRKGLQGHKEWLAEVNVLGVVEHPNLVKLVGYCAEDDERGIQRLLVYEYLPNRSVKYHLSQRMLAPLSWAMRLKIALDAARGLAFLHEGMDFQIIFRDFKTSNILLDELWTAKLSDFGLARRGPSEGLSHVSTAVVGTIGYAAPEYVRTGWLTAKSDIWSYGVVLYELITGRGPMERNRPKSEQKLLDWVKPYATDEKRFHLIVDPRIEKNCSVKSAMKLAAVARRCLVRQPKLRPKMSEVLQAVQSIVDDHVAEAPILRDEKASEKSGGGASKARIGDFKMVRCRCLPKRARTRPLRCRWRYIRARILF</sequence>
<comment type="catalytic activity">
    <reaction evidence="7">
        <text>L-seryl-[protein] + ATP = O-phospho-L-seryl-[protein] + ADP + H(+)</text>
        <dbReference type="Rhea" id="RHEA:17989"/>
        <dbReference type="Rhea" id="RHEA-COMP:9863"/>
        <dbReference type="Rhea" id="RHEA-COMP:11604"/>
        <dbReference type="ChEBI" id="CHEBI:15378"/>
        <dbReference type="ChEBI" id="CHEBI:29999"/>
        <dbReference type="ChEBI" id="CHEBI:30616"/>
        <dbReference type="ChEBI" id="CHEBI:83421"/>
        <dbReference type="ChEBI" id="CHEBI:456216"/>
        <dbReference type="EC" id="2.7.11.1"/>
    </reaction>
</comment>
<dbReference type="CDD" id="cd14066">
    <property type="entry name" value="STKc_IRAK"/>
    <property type="match status" value="1"/>
</dbReference>
<evidence type="ECO:0000256" key="8">
    <source>
        <dbReference type="PROSITE-ProRule" id="PRU10141"/>
    </source>
</evidence>
<evidence type="ECO:0000256" key="7">
    <source>
        <dbReference type="ARBA" id="ARBA00048679"/>
    </source>
</evidence>
<evidence type="ECO:0000259" key="9">
    <source>
        <dbReference type="PROSITE" id="PS50011"/>
    </source>
</evidence>
<dbReference type="InterPro" id="IPR050823">
    <property type="entry name" value="Plant_Ser_Thr_Prot_Kinase"/>
</dbReference>
<dbReference type="Pfam" id="PF07714">
    <property type="entry name" value="PK_Tyr_Ser-Thr"/>
    <property type="match status" value="1"/>
</dbReference>
<dbReference type="Gene3D" id="1.10.510.10">
    <property type="entry name" value="Transferase(Phosphotransferase) domain 1"/>
    <property type="match status" value="1"/>
</dbReference>
<dbReference type="InterPro" id="IPR000719">
    <property type="entry name" value="Prot_kinase_dom"/>
</dbReference>
<reference evidence="10 11" key="1">
    <citation type="journal article" date="2022" name="Nat. Plants">
        <title>Genomes of leafy and leafless Platanthera orchids illuminate the evolution of mycoheterotrophy.</title>
        <authorList>
            <person name="Li M.H."/>
            <person name="Liu K.W."/>
            <person name="Li Z."/>
            <person name="Lu H.C."/>
            <person name="Ye Q.L."/>
            <person name="Zhang D."/>
            <person name="Wang J.Y."/>
            <person name="Li Y.F."/>
            <person name="Zhong Z.M."/>
            <person name="Liu X."/>
            <person name="Yu X."/>
            <person name="Liu D.K."/>
            <person name="Tu X.D."/>
            <person name="Liu B."/>
            <person name="Hao Y."/>
            <person name="Liao X.Y."/>
            <person name="Jiang Y.T."/>
            <person name="Sun W.H."/>
            <person name="Chen J."/>
            <person name="Chen Y.Q."/>
            <person name="Ai Y."/>
            <person name="Zhai J.W."/>
            <person name="Wu S.S."/>
            <person name="Zhou Z."/>
            <person name="Hsiao Y.Y."/>
            <person name="Wu W.L."/>
            <person name="Chen Y.Y."/>
            <person name="Lin Y.F."/>
            <person name="Hsu J.L."/>
            <person name="Li C.Y."/>
            <person name="Wang Z.W."/>
            <person name="Zhao X."/>
            <person name="Zhong W.Y."/>
            <person name="Ma X.K."/>
            <person name="Ma L."/>
            <person name="Huang J."/>
            <person name="Chen G.Z."/>
            <person name="Huang M.Z."/>
            <person name="Huang L."/>
            <person name="Peng D.H."/>
            <person name="Luo Y.B."/>
            <person name="Zou S.Q."/>
            <person name="Chen S.P."/>
            <person name="Lan S."/>
            <person name="Tsai W.C."/>
            <person name="Van de Peer Y."/>
            <person name="Liu Z.J."/>
        </authorList>
    </citation>
    <scope>NUCLEOTIDE SEQUENCE [LARGE SCALE GENOMIC DNA]</scope>
    <source>
        <strain evidence="10">Lor287</strain>
    </source>
</reference>
<dbReference type="PANTHER" id="PTHR45621">
    <property type="entry name" value="OS01G0588500 PROTEIN-RELATED"/>
    <property type="match status" value="1"/>
</dbReference>
<accession>A0AAP0G2Y9</accession>
<dbReference type="GO" id="GO:0005524">
    <property type="term" value="F:ATP binding"/>
    <property type="evidence" value="ECO:0007669"/>
    <property type="project" value="UniProtKB-UniRule"/>
</dbReference>
<protein>
    <recommendedName>
        <fullName evidence="1">non-specific serine/threonine protein kinase</fullName>
        <ecNumber evidence="1">2.7.11.1</ecNumber>
    </recommendedName>
</protein>
<dbReference type="FunFam" id="3.30.200.20:FF:000228">
    <property type="entry name" value="Serine/threonine-protein kinase BIK1"/>
    <property type="match status" value="1"/>
</dbReference>
<name>A0AAP0G2Y9_9ASPA</name>
<keyword evidence="10" id="KW-0675">Receptor</keyword>
<evidence type="ECO:0000313" key="11">
    <source>
        <dbReference type="Proteomes" id="UP001418222"/>
    </source>
</evidence>
<proteinExistence type="predicted"/>
<keyword evidence="5 8" id="KW-0067">ATP-binding</keyword>
<dbReference type="InterPro" id="IPR001245">
    <property type="entry name" value="Ser-Thr/Tyr_kinase_cat_dom"/>
</dbReference>